<dbReference type="Pfam" id="PF02502">
    <property type="entry name" value="LacAB_rpiB"/>
    <property type="match status" value="1"/>
</dbReference>
<evidence type="ECO:0000313" key="2">
    <source>
        <dbReference type="EMBL" id="SFV58989.1"/>
    </source>
</evidence>
<dbReference type="NCBIfam" id="TIGR00689">
    <property type="entry name" value="rpiB_lacA_lacB"/>
    <property type="match status" value="1"/>
</dbReference>
<dbReference type="InterPro" id="IPR036569">
    <property type="entry name" value="RpiB_LacA_LacB_sf"/>
</dbReference>
<dbReference type="NCBIfam" id="TIGR01120">
    <property type="entry name" value="rpiB"/>
    <property type="match status" value="1"/>
</dbReference>
<proteinExistence type="predicted"/>
<dbReference type="AlphaFoldDB" id="A0A1W1BZL8"/>
<dbReference type="EMBL" id="FPHD01000049">
    <property type="protein sequence ID" value="SFV58989.1"/>
    <property type="molecule type" value="Genomic_DNA"/>
</dbReference>
<dbReference type="EC" id="5.3.1.6" evidence="2"/>
<dbReference type="Gene3D" id="3.40.1400.10">
    <property type="entry name" value="Sugar-phosphate isomerase, RpiB/LacA/LacB"/>
    <property type="match status" value="1"/>
</dbReference>
<dbReference type="SUPFAM" id="SSF89623">
    <property type="entry name" value="Ribose/Galactose isomerase RpiB/AlsB"/>
    <property type="match status" value="1"/>
</dbReference>
<accession>A0A1W1BZL8</accession>
<dbReference type="PIRSF" id="PIRSF005384">
    <property type="entry name" value="RpiB_LacA_B"/>
    <property type="match status" value="1"/>
</dbReference>
<dbReference type="GO" id="GO:0005975">
    <property type="term" value="P:carbohydrate metabolic process"/>
    <property type="evidence" value="ECO:0007669"/>
    <property type="project" value="InterPro"/>
</dbReference>
<dbReference type="PANTHER" id="PTHR30345">
    <property type="entry name" value="RIBOSE-5-PHOSPHATE ISOMERASE B"/>
    <property type="match status" value="1"/>
</dbReference>
<dbReference type="GO" id="GO:0004751">
    <property type="term" value="F:ribose-5-phosphate isomerase activity"/>
    <property type="evidence" value="ECO:0007669"/>
    <property type="project" value="UniProtKB-EC"/>
</dbReference>
<organism evidence="2">
    <name type="scientific">hydrothermal vent metagenome</name>
    <dbReference type="NCBI Taxonomy" id="652676"/>
    <lineage>
        <taxon>unclassified sequences</taxon>
        <taxon>metagenomes</taxon>
        <taxon>ecological metagenomes</taxon>
    </lineage>
</organism>
<dbReference type="NCBIfam" id="NF004051">
    <property type="entry name" value="PRK05571.1"/>
    <property type="match status" value="1"/>
</dbReference>
<dbReference type="InterPro" id="IPR003500">
    <property type="entry name" value="RpiB_LacA_LacB"/>
</dbReference>
<dbReference type="InterPro" id="IPR004785">
    <property type="entry name" value="RpiB"/>
</dbReference>
<sequence>MSNKKKFYIATDHAGYAVKAYVKDIVKNLGHEIIDLGPDSADRVDYPDYAKKCTQAVMTDKGSFGILICGTGIGMSIAANKVSGIRAGLCHDHYTAKLTRQHNDANILCFGERVVGKGVIEDMIEVFANTEFEGGRHAGRVAKIEDGCTFGADLG</sequence>
<keyword evidence="1 2" id="KW-0413">Isomerase</keyword>
<name>A0A1W1BZL8_9ZZZZ</name>
<gene>
    <name evidence="2" type="ORF">MNB_SV-8-240</name>
</gene>
<dbReference type="PANTHER" id="PTHR30345:SF0">
    <property type="entry name" value="DNA DAMAGE-REPAIR_TOLERATION PROTEIN DRT102"/>
    <property type="match status" value="1"/>
</dbReference>
<reference evidence="2" key="1">
    <citation type="submission" date="2016-10" db="EMBL/GenBank/DDBJ databases">
        <authorList>
            <person name="de Groot N.N."/>
        </authorList>
    </citation>
    <scope>NUCLEOTIDE SEQUENCE</scope>
</reference>
<evidence type="ECO:0000256" key="1">
    <source>
        <dbReference type="ARBA" id="ARBA00023235"/>
    </source>
</evidence>
<protein>
    <submittedName>
        <fullName evidence="2">Ribose 5-phosphate isomerase B</fullName>
        <ecNumber evidence="2">5.3.1.6</ecNumber>
    </submittedName>
</protein>